<keyword evidence="5" id="KW-1185">Reference proteome</keyword>
<accession>A0AAW5B8B8</accession>
<feature type="domain" description="Phosphoesterase HXTX" evidence="3">
    <location>
        <begin position="98"/>
        <end position="174"/>
    </location>
</feature>
<comment type="catalytic activity">
    <reaction evidence="2">
        <text>a 3'-end 2',3'-cyclophospho-ribonucleotide-RNA + H2O = a 3'-end 2'-phospho-ribonucleotide-RNA + H(+)</text>
        <dbReference type="Rhea" id="RHEA:11828"/>
        <dbReference type="Rhea" id="RHEA-COMP:10464"/>
        <dbReference type="Rhea" id="RHEA-COMP:17353"/>
        <dbReference type="ChEBI" id="CHEBI:15377"/>
        <dbReference type="ChEBI" id="CHEBI:15378"/>
        <dbReference type="ChEBI" id="CHEBI:83064"/>
        <dbReference type="ChEBI" id="CHEBI:173113"/>
        <dbReference type="EC" id="3.1.4.58"/>
    </reaction>
</comment>
<comment type="caution">
    <text evidence="4">The sequence shown here is derived from an EMBL/GenBank/DDBJ whole genome shotgun (WGS) entry which is preliminary data.</text>
</comment>
<dbReference type="Pfam" id="PF02834">
    <property type="entry name" value="LigT_PEase"/>
    <property type="match status" value="2"/>
</dbReference>
<dbReference type="InterPro" id="IPR004175">
    <property type="entry name" value="RNA_CPDase"/>
</dbReference>
<dbReference type="AlphaFoldDB" id="A0AAW5B8B8"/>
<gene>
    <name evidence="4" type="primary">thpR</name>
    <name evidence="4" type="ORF">K3T81_13880</name>
</gene>
<dbReference type="SUPFAM" id="SSF55144">
    <property type="entry name" value="LigT-like"/>
    <property type="match status" value="1"/>
</dbReference>
<feature type="domain" description="Phosphoesterase HXTX" evidence="3">
    <location>
        <begin position="9"/>
        <end position="92"/>
    </location>
</feature>
<comment type="similarity">
    <text evidence="2">Belongs to the 2H phosphoesterase superfamily. ThpR family.</text>
</comment>
<protein>
    <recommendedName>
        <fullName evidence="2">RNA 2',3'-cyclic phosphodiesterase</fullName>
        <shortName evidence="2">RNA 2',3'-CPDase</shortName>
        <ecNumber evidence="2">3.1.4.58</ecNumber>
    </recommendedName>
</protein>
<dbReference type="RefSeq" id="WP_238020580.1">
    <property type="nucleotide sequence ID" value="NZ_JAIFZM010000011.1"/>
</dbReference>
<feature type="active site" description="Proton acceptor" evidence="2">
    <location>
        <position position="127"/>
    </location>
</feature>
<dbReference type="InterPro" id="IPR009097">
    <property type="entry name" value="Cyclic_Pdiesterase"/>
</dbReference>
<reference evidence="4 5" key="1">
    <citation type="journal article" date="2022" name="Evol. Bioinform. Online">
        <title>Draft Genome Sequence of Oceanobacillus jordanicus Strain GSFE11, a Halotolerant Plant Growth-Promoting Bacterial Endophyte Isolated From the Jordan Valley.</title>
        <authorList>
            <person name="Alhindi T."/>
            <person name="Albdaiwi R."/>
        </authorList>
    </citation>
    <scope>NUCLEOTIDE SEQUENCE [LARGE SCALE GENOMIC DNA]</scope>
    <source>
        <strain evidence="4 5">GSFE11</strain>
    </source>
</reference>
<feature type="active site" description="Proton donor" evidence="2">
    <location>
        <position position="42"/>
    </location>
</feature>
<name>A0AAW5B8B8_9BACI</name>
<dbReference type="PANTHER" id="PTHR35561">
    <property type="entry name" value="RNA 2',3'-CYCLIC PHOSPHODIESTERASE"/>
    <property type="match status" value="1"/>
</dbReference>
<proteinExistence type="inferred from homology"/>
<evidence type="ECO:0000259" key="3">
    <source>
        <dbReference type="Pfam" id="PF02834"/>
    </source>
</evidence>
<keyword evidence="1 2" id="KW-0378">Hydrolase</keyword>
<dbReference type="Proteomes" id="UP001199631">
    <property type="component" value="Unassembled WGS sequence"/>
</dbReference>
<dbReference type="PANTHER" id="PTHR35561:SF1">
    <property type="entry name" value="RNA 2',3'-CYCLIC PHOSPHODIESTERASE"/>
    <property type="match status" value="1"/>
</dbReference>
<evidence type="ECO:0000313" key="4">
    <source>
        <dbReference type="EMBL" id="MCG3420230.1"/>
    </source>
</evidence>
<feature type="short sequence motif" description="HXTX 1" evidence="2">
    <location>
        <begin position="42"/>
        <end position="45"/>
    </location>
</feature>
<evidence type="ECO:0000256" key="1">
    <source>
        <dbReference type="ARBA" id="ARBA00022801"/>
    </source>
</evidence>
<evidence type="ECO:0000256" key="2">
    <source>
        <dbReference type="HAMAP-Rule" id="MF_01940"/>
    </source>
</evidence>
<dbReference type="Gene3D" id="3.90.1140.10">
    <property type="entry name" value="Cyclic phosphodiesterase"/>
    <property type="match status" value="1"/>
</dbReference>
<dbReference type="InterPro" id="IPR014051">
    <property type="entry name" value="Phosphoesterase_HXTX"/>
</dbReference>
<dbReference type="EMBL" id="JAIFZM010000011">
    <property type="protein sequence ID" value="MCG3420230.1"/>
    <property type="molecule type" value="Genomic_DNA"/>
</dbReference>
<dbReference type="NCBIfam" id="TIGR02258">
    <property type="entry name" value="2_5_ligase"/>
    <property type="match status" value="1"/>
</dbReference>
<dbReference type="GO" id="GO:0004113">
    <property type="term" value="F:2',3'-cyclic-nucleotide 3'-phosphodiesterase activity"/>
    <property type="evidence" value="ECO:0007669"/>
    <property type="project" value="InterPro"/>
</dbReference>
<dbReference type="GO" id="GO:0008664">
    <property type="term" value="F:RNA 2',3'-cyclic 3'-phosphodiesterase activity"/>
    <property type="evidence" value="ECO:0007669"/>
    <property type="project" value="UniProtKB-EC"/>
</dbReference>
<dbReference type="EC" id="3.1.4.58" evidence="2"/>
<feature type="short sequence motif" description="HXTX 2" evidence="2">
    <location>
        <begin position="127"/>
        <end position="130"/>
    </location>
</feature>
<organism evidence="4 5">
    <name type="scientific">Oceanobacillus jordanicus</name>
    <dbReference type="NCBI Taxonomy" id="2867266"/>
    <lineage>
        <taxon>Bacteria</taxon>
        <taxon>Bacillati</taxon>
        <taxon>Bacillota</taxon>
        <taxon>Bacilli</taxon>
        <taxon>Bacillales</taxon>
        <taxon>Bacillaceae</taxon>
        <taxon>Oceanobacillus</taxon>
    </lineage>
</organism>
<evidence type="ECO:0000313" key="5">
    <source>
        <dbReference type="Proteomes" id="UP001199631"/>
    </source>
</evidence>
<comment type="function">
    <text evidence="2">Hydrolyzes RNA 2',3'-cyclic phosphodiester to an RNA 2'-phosphomonoester.</text>
</comment>
<dbReference type="HAMAP" id="MF_01940">
    <property type="entry name" value="RNA_CPDase"/>
    <property type="match status" value="1"/>
</dbReference>
<sequence>MGNHYFIAVPLPDRIKQDLSQLQEKLKRNLTYKQWPIAEDFHITLKFFGDLPDNKVHQLKERLPEIQEQLVFSLNVGNIGFFGDLRRPRVLWAGVEKTEHLQSLYSSVEDIASDCGIVRENRPYRPHITIAKNWIGEAKREQIVQLDHMHNEQQTMKVDRIVLYQIFPQKRPKYHPVATFELKGDGDTGSAD</sequence>